<keyword evidence="5 8" id="KW-0067">ATP-binding</keyword>
<dbReference type="GO" id="GO:0005524">
    <property type="term" value="F:ATP binding"/>
    <property type="evidence" value="ECO:0007669"/>
    <property type="project" value="UniProtKB-KW"/>
</dbReference>
<dbReference type="InterPro" id="IPR003439">
    <property type="entry name" value="ABC_transporter-like_ATP-bd"/>
</dbReference>
<evidence type="ECO:0000256" key="1">
    <source>
        <dbReference type="ARBA" id="ARBA00004202"/>
    </source>
</evidence>
<evidence type="ECO:0000256" key="3">
    <source>
        <dbReference type="ARBA" id="ARBA00022475"/>
    </source>
</evidence>
<feature type="domain" description="ABC transporter" evidence="7">
    <location>
        <begin position="12"/>
        <end position="263"/>
    </location>
</feature>
<organism evidence="8 9">
    <name type="scientific">Geodia barretti</name>
    <name type="common">Barrett's horny sponge</name>
    <dbReference type="NCBI Taxonomy" id="519541"/>
    <lineage>
        <taxon>Eukaryota</taxon>
        <taxon>Metazoa</taxon>
        <taxon>Porifera</taxon>
        <taxon>Demospongiae</taxon>
        <taxon>Heteroscleromorpha</taxon>
        <taxon>Tetractinellida</taxon>
        <taxon>Astrophorina</taxon>
        <taxon>Geodiidae</taxon>
        <taxon>Geodia</taxon>
    </lineage>
</organism>
<dbReference type="Gene3D" id="3.40.50.300">
    <property type="entry name" value="P-loop containing nucleotide triphosphate hydrolases"/>
    <property type="match status" value="1"/>
</dbReference>
<dbReference type="EMBL" id="CASHTH010004276">
    <property type="protein sequence ID" value="CAI8055394.1"/>
    <property type="molecule type" value="Genomic_DNA"/>
</dbReference>
<keyword evidence="4" id="KW-0547">Nucleotide-binding</keyword>
<keyword evidence="9" id="KW-1185">Reference proteome</keyword>
<dbReference type="CDD" id="cd03257">
    <property type="entry name" value="ABC_NikE_OppD_transporters"/>
    <property type="match status" value="1"/>
</dbReference>
<dbReference type="GO" id="GO:0015833">
    <property type="term" value="P:peptide transport"/>
    <property type="evidence" value="ECO:0007669"/>
    <property type="project" value="InterPro"/>
</dbReference>
<evidence type="ECO:0000313" key="8">
    <source>
        <dbReference type="EMBL" id="CAI8055394.1"/>
    </source>
</evidence>
<keyword evidence="3" id="KW-1003">Cell membrane</keyword>
<dbReference type="PANTHER" id="PTHR43297">
    <property type="entry name" value="OLIGOPEPTIDE TRANSPORT ATP-BINDING PROTEIN APPD"/>
    <property type="match status" value="1"/>
</dbReference>
<evidence type="ECO:0000256" key="6">
    <source>
        <dbReference type="ARBA" id="ARBA00023136"/>
    </source>
</evidence>
<dbReference type="Pfam" id="PF08352">
    <property type="entry name" value="oligo_HPY"/>
    <property type="match status" value="1"/>
</dbReference>
<dbReference type="SMART" id="SM00382">
    <property type="entry name" value="AAA"/>
    <property type="match status" value="1"/>
</dbReference>
<evidence type="ECO:0000313" key="9">
    <source>
        <dbReference type="Proteomes" id="UP001174909"/>
    </source>
</evidence>
<dbReference type="NCBIfam" id="TIGR01727">
    <property type="entry name" value="oligo_HPY"/>
    <property type="match status" value="1"/>
</dbReference>
<dbReference type="AlphaFoldDB" id="A0AA35TW99"/>
<name>A0AA35TW99_GEOBA</name>
<evidence type="ECO:0000256" key="4">
    <source>
        <dbReference type="ARBA" id="ARBA00022741"/>
    </source>
</evidence>
<dbReference type="SUPFAM" id="SSF52540">
    <property type="entry name" value="P-loop containing nucleoside triphosphate hydrolases"/>
    <property type="match status" value="1"/>
</dbReference>
<gene>
    <name evidence="8" type="ORF">GBAR_LOCUS30252</name>
</gene>
<dbReference type="PANTHER" id="PTHR43297:SF2">
    <property type="entry name" value="DIPEPTIDE TRANSPORT ATP-BINDING PROTEIN DPPD"/>
    <property type="match status" value="1"/>
</dbReference>
<comment type="caution">
    <text evidence="8">The sequence shown here is derived from an EMBL/GenBank/DDBJ whole genome shotgun (WGS) entry which is preliminary data.</text>
</comment>
<dbReference type="InterPro" id="IPR027417">
    <property type="entry name" value="P-loop_NTPase"/>
</dbReference>
<evidence type="ECO:0000256" key="2">
    <source>
        <dbReference type="ARBA" id="ARBA00022448"/>
    </source>
</evidence>
<dbReference type="GO" id="GO:0005886">
    <property type="term" value="C:plasma membrane"/>
    <property type="evidence" value="ECO:0007669"/>
    <property type="project" value="UniProtKB-SubCell"/>
</dbReference>
<dbReference type="GO" id="GO:0016887">
    <property type="term" value="F:ATP hydrolysis activity"/>
    <property type="evidence" value="ECO:0007669"/>
    <property type="project" value="InterPro"/>
</dbReference>
<accession>A0AA35TW99</accession>
<dbReference type="InterPro" id="IPR013563">
    <property type="entry name" value="Oligopep_ABC_C"/>
</dbReference>
<dbReference type="FunFam" id="3.40.50.300:FF:000016">
    <property type="entry name" value="Oligopeptide ABC transporter ATP-binding component"/>
    <property type="match status" value="1"/>
</dbReference>
<dbReference type="InterPro" id="IPR050388">
    <property type="entry name" value="ABC_Ni/Peptide_Import"/>
</dbReference>
<sequence>MQYQDTEKDLLLRVEGLKTYFFQRNAVLKAVDGVSFTVGQGEAVGLVGESGSGKTMTCLSLMRLVPQPGARIVGGEIWFKGDNLLELSEHEMREYRGHRMAIIMQDPQTSLNPVYTVGEQVAEPVRLHLKERGQQAMARVLESLRAVRIPRPELRVGQYPHQFSGGMRQRVVAAMGLTTQPELLIADEPTTSLDVTIQAQFLRLIRELQQESGTSVIWVTHDLGIVAQMCDRVNVMYAGRIVESGRVRQIYKEPQHPYTRALLDSVPLMGARRDQLYQIEGQPPDLRSIPEGCPFWPRCPEAMDKCREQYPPRTSLGGQDFVHCWLAEPGG</sequence>
<proteinExistence type="predicted"/>
<dbReference type="PROSITE" id="PS50893">
    <property type="entry name" value="ABC_TRANSPORTER_2"/>
    <property type="match status" value="1"/>
</dbReference>
<keyword evidence="6" id="KW-0472">Membrane</keyword>
<dbReference type="InterPro" id="IPR003593">
    <property type="entry name" value="AAA+_ATPase"/>
</dbReference>
<evidence type="ECO:0000259" key="7">
    <source>
        <dbReference type="PROSITE" id="PS50893"/>
    </source>
</evidence>
<evidence type="ECO:0000256" key="5">
    <source>
        <dbReference type="ARBA" id="ARBA00022840"/>
    </source>
</evidence>
<protein>
    <submittedName>
        <fullName evidence="8">Probable peptide ABC transporter ATP-binding protein y4tR</fullName>
    </submittedName>
</protein>
<comment type="subcellular location">
    <subcellularLocation>
        <location evidence="1">Cell membrane</location>
        <topology evidence="1">Peripheral membrane protein</topology>
    </subcellularLocation>
</comment>
<keyword evidence="2" id="KW-0813">Transport</keyword>
<dbReference type="Pfam" id="PF00005">
    <property type="entry name" value="ABC_tran"/>
    <property type="match status" value="1"/>
</dbReference>
<reference evidence="8" key="1">
    <citation type="submission" date="2023-03" db="EMBL/GenBank/DDBJ databases">
        <authorList>
            <person name="Steffen K."/>
            <person name="Cardenas P."/>
        </authorList>
    </citation>
    <scope>NUCLEOTIDE SEQUENCE</scope>
</reference>
<dbReference type="Proteomes" id="UP001174909">
    <property type="component" value="Unassembled WGS sequence"/>
</dbReference>